<dbReference type="AlphaFoldDB" id="A0AA48L3H7"/>
<reference evidence="3" key="1">
    <citation type="journal article" date="2023" name="BMC Genomics">
        <title>Chromosome-level genome assemblies of Cutaneotrichosporon spp. (Trichosporonales, Basidiomycota) reveal imbalanced evolution between nucleotide sequences and chromosome synteny.</title>
        <authorList>
            <person name="Kobayashi Y."/>
            <person name="Kayamori A."/>
            <person name="Aoki K."/>
            <person name="Shiwa Y."/>
            <person name="Matsutani M."/>
            <person name="Fujita N."/>
            <person name="Sugita T."/>
            <person name="Iwasaki W."/>
            <person name="Tanaka N."/>
            <person name="Takashima M."/>
        </authorList>
    </citation>
    <scope>NUCLEOTIDE SEQUENCE</scope>
    <source>
        <strain evidence="3">HIS019</strain>
    </source>
</reference>
<feature type="region of interest" description="Disordered" evidence="1">
    <location>
        <begin position="145"/>
        <end position="184"/>
    </location>
</feature>
<keyword evidence="4" id="KW-1185">Reference proteome</keyword>
<feature type="transmembrane region" description="Helical" evidence="2">
    <location>
        <begin position="65"/>
        <end position="82"/>
    </location>
</feature>
<evidence type="ECO:0000313" key="4">
    <source>
        <dbReference type="Proteomes" id="UP001233271"/>
    </source>
</evidence>
<feature type="region of interest" description="Disordered" evidence="1">
    <location>
        <begin position="243"/>
        <end position="289"/>
    </location>
</feature>
<dbReference type="EMBL" id="AP028215">
    <property type="protein sequence ID" value="BEI91270.1"/>
    <property type="molecule type" value="Genomic_DNA"/>
</dbReference>
<dbReference type="RefSeq" id="XP_060456535.1">
    <property type="nucleotide sequence ID" value="XM_060599885.1"/>
</dbReference>
<feature type="transmembrane region" description="Helical" evidence="2">
    <location>
        <begin position="37"/>
        <end position="59"/>
    </location>
</feature>
<dbReference type="GeneID" id="85495140"/>
<keyword evidence="2" id="KW-0812">Transmembrane</keyword>
<keyword evidence="2" id="KW-0472">Membrane</keyword>
<feature type="transmembrane region" description="Helical" evidence="2">
    <location>
        <begin position="376"/>
        <end position="394"/>
    </location>
</feature>
<evidence type="ECO:0000256" key="1">
    <source>
        <dbReference type="SAM" id="MobiDB-lite"/>
    </source>
</evidence>
<dbReference type="KEGG" id="ccac:CcaHIS019_0400900"/>
<name>A0AA48L3H7_9TREE</name>
<gene>
    <name evidence="3" type="ORF">CcaverHIS019_0400900</name>
</gene>
<protein>
    <submittedName>
        <fullName evidence="3">Uncharacterized protein</fullName>
    </submittedName>
</protein>
<feature type="region of interest" description="Disordered" evidence="1">
    <location>
        <begin position="1"/>
        <end position="21"/>
    </location>
</feature>
<sequence length="466" mass="49764">MASRRRRPVTPRDPDRAARAAQYANVGPSDARLGLRIAHIGILAVTGGMFAYLLSLFRLTLLSKAVGWAFAASAIVLAAKLLDERPSAARRRRRARVWASVHALIRDGVRMISCASGRAAAGMAPSALSSPFVSPAKDALHLDDDEKGIDDASTPTGKSGLTLAPSTLAPPTPPKLTPTVSVSESEASARAEELLGVLASFPVALHHHIIGIRALPHPPLIDLLPTGYLSSLKRTDARVRFAANHAGPSGSGSPRTAKNGLANGNEKEGSDDESDGGSTRPAKKSNLQTPYPANLPLSLLRLMEAYILGLGGLPAERGGWTAVQTERALDVVKGLNVQLSIAEGVYDEPPPLIDVHLCLNIALAFLPLWLATVVRGWLAVLLTITIAAWAKFVLESALTEPNPGANNHPLKCTTLQTVHEAIDTCPALARYYRARLVSRVGADAPEVAEHDRRNRRDRDEWLPTFS</sequence>
<organism evidence="3 4">
    <name type="scientific">Cutaneotrichosporon cavernicola</name>
    <dbReference type="NCBI Taxonomy" id="279322"/>
    <lineage>
        <taxon>Eukaryota</taxon>
        <taxon>Fungi</taxon>
        <taxon>Dikarya</taxon>
        <taxon>Basidiomycota</taxon>
        <taxon>Agaricomycotina</taxon>
        <taxon>Tremellomycetes</taxon>
        <taxon>Trichosporonales</taxon>
        <taxon>Trichosporonaceae</taxon>
        <taxon>Cutaneotrichosporon</taxon>
    </lineage>
</organism>
<evidence type="ECO:0000256" key="2">
    <source>
        <dbReference type="SAM" id="Phobius"/>
    </source>
</evidence>
<evidence type="ECO:0000313" key="3">
    <source>
        <dbReference type="EMBL" id="BEI91270.1"/>
    </source>
</evidence>
<accession>A0AA48L3H7</accession>
<dbReference type="Proteomes" id="UP001233271">
    <property type="component" value="Chromosome 4"/>
</dbReference>
<proteinExistence type="predicted"/>
<keyword evidence="2" id="KW-1133">Transmembrane helix</keyword>